<sequence length="275" mass="31153">MVTFTDISIRIIKLTFKERFKLARLAQRSKVFRRIVHKLFFEGDDIQVLPRNETITLNARIDPPNTSILPSQVLMEMISKSKYIFKMDFCICRVSSNCKDYPHELGCLFLGKGAKRISRKVGRLISKEEAIKHVEECEKAGLVHIIGRNKIDTVWLNTGPKEELLSICNCCPCCCLWKMIPELPEELAKSITPMSGVKLEFIKENCIGCGSCLKKCFIKAIKIKNGKAQIDNRLCRCCGRCAMECENNAIRILADPDAIEQALGRVEPLVDVKAE</sequence>
<dbReference type="InterPro" id="IPR017900">
    <property type="entry name" value="4Fe4S_Fe_S_CS"/>
</dbReference>
<comment type="caution">
    <text evidence="2">The sequence shown here is derived from an EMBL/GenBank/DDBJ whole genome shotgun (WGS) entry which is preliminary data.</text>
</comment>
<evidence type="ECO:0000313" key="3">
    <source>
        <dbReference type="Proteomes" id="UP000249782"/>
    </source>
</evidence>
<reference evidence="2 3" key="1">
    <citation type="submission" date="2018-06" db="EMBL/GenBank/DDBJ databases">
        <title>Draft genome sequence of hyperthermophilic methanogen Methanothermobacter tenebrarum sp. MCM-B 1447.</title>
        <authorList>
            <person name="Pore S.D."/>
            <person name="Dagar S."/>
            <person name="Dhakephalkar P.K."/>
        </authorList>
    </citation>
    <scope>NUCLEOTIDE SEQUENCE [LARGE SCALE GENOMIC DNA]</scope>
    <source>
        <strain evidence="2 3">MCM B 1447</strain>
    </source>
</reference>
<dbReference type="InterPro" id="IPR017896">
    <property type="entry name" value="4Fe4S_Fe-S-bd"/>
</dbReference>
<keyword evidence="3" id="KW-1185">Reference proteome</keyword>
<feature type="domain" description="4Fe-4S ferredoxin-type" evidence="1">
    <location>
        <begin position="197"/>
        <end position="226"/>
    </location>
</feature>
<protein>
    <submittedName>
        <fullName evidence="2">4Fe-4S ferredoxin</fullName>
    </submittedName>
</protein>
<accession>A0A328PEY9</accession>
<name>A0A328PEY9_9EURY</name>
<dbReference type="PROSITE" id="PS00198">
    <property type="entry name" value="4FE4S_FER_1"/>
    <property type="match status" value="1"/>
</dbReference>
<evidence type="ECO:0000313" key="2">
    <source>
        <dbReference type="EMBL" id="RAO78972.1"/>
    </source>
</evidence>
<feature type="domain" description="4Fe-4S ferredoxin-type" evidence="1">
    <location>
        <begin position="227"/>
        <end position="255"/>
    </location>
</feature>
<dbReference type="Gene3D" id="3.30.70.20">
    <property type="match status" value="1"/>
</dbReference>
<dbReference type="GO" id="GO:0016491">
    <property type="term" value="F:oxidoreductase activity"/>
    <property type="evidence" value="ECO:0007669"/>
    <property type="project" value="UniProtKB-ARBA"/>
</dbReference>
<dbReference type="SUPFAM" id="SSF54862">
    <property type="entry name" value="4Fe-4S ferredoxins"/>
    <property type="match status" value="1"/>
</dbReference>
<proteinExistence type="predicted"/>
<dbReference type="PROSITE" id="PS51379">
    <property type="entry name" value="4FE4S_FER_2"/>
    <property type="match status" value="2"/>
</dbReference>
<organism evidence="2 3">
    <name type="scientific">Methanothermobacter tenebrarum</name>
    <dbReference type="NCBI Taxonomy" id="680118"/>
    <lineage>
        <taxon>Archaea</taxon>
        <taxon>Methanobacteriati</taxon>
        <taxon>Methanobacteriota</taxon>
        <taxon>Methanomada group</taxon>
        <taxon>Methanobacteria</taxon>
        <taxon>Methanobacteriales</taxon>
        <taxon>Methanobacteriaceae</taxon>
        <taxon>Methanothermobacter</taxon>
    </lineage>
</organism>
<gene>
    <name evidence="2" type="ORF">DPC56_04850</name>
</gene>
<dbReference type="OrthoDB" id="23833at2157"/>
<dbReference type="EMBL" id="QLOE01000005">
    <property type="protein sequence ID" value="RAO78972.1"/>
    <property type="molecule type" value="Genomic_DNA"/>
</dbReference>
<dbReference type="AlphaFoldDB" id="A0A328PEY9"/>
<evidence type="ECO:0000259" key="1">
    <source>
        <dbReference type="PROSITE" id="PS51379"/>
    </source>
</evidence>
<dbReference type="Proteomes" id="UP000249782">
    <property type="component" value="Unassembled WGS sequence"/>
</dbReference>